<gene>
    <name evidence="1" type="ORF">BV22DRAFT_915578</name>
</gene>
<comment type="caution">
    <text evidence="1">The sequence shown here is derived from an EMBL/GenBank/DDBJ whole genome shotgun (WGS) entry which is preliminary data.</text>
</comment>
<accession>A0ACB8AXM8</accession>
<dbReference type="Proteomes" id="UP000790709">
    <property type="component" value="Unassembled WGS sequence"/>
</dbReference>
<protein>
    <submittedName>
        <fullName evidence="1">Uncharacterized protein</fullName>
    </submittedName>
</protein>
<keyword evidence="2" id="KW-1185">Reference proteome</keyword>
<organism evidence="1 2">
    <name type="scientific">Leucogyrophana mollusca</name>
    <dbReference type="NCBI Taxonomy" id="85980"/>
    <lineage>
        <taxon>Eukaryota</taxon>
        <taxon>Fungi</taxon>
        <taxon>Dikarya</taxon>
        <taxon>Basidiomycota</taxon>
        <taxon>Agaricomycotina</taxon>
        <taxon>Agaricomycetes</taxon>
        <taxon>Agaricomycetidae</taxon>
        <taxon>Boletales</taxon>
        <taxon>Boletales incertae sedis</taxon>
        <taxon>Leucogyrophana</taxon>
    </lineage>
</organism>
<proteinExistence type="predicted"/>
<sequence length="122" mass="15060">MSDSEGDGDPRRAVKRSRRESLSRETHHSRSRSRSRSHSRDRHRRRSKNKDKEREKDRDREREKKRKREKERDRERRKSDKDERRSILTGKKIKLKVHKDARDHEMDANRQNLLQFLNSTFE</sequence>
<reference evidence="1" key="1">
    <citation type="journal article" date="2021" name="New Phytol.">
        <title>Evolutionary innovations through gain and loss of genes in the ectomycorrhizal Boletales.</title>
        <authorList>
            <person name="Wu G."/>
            <person name="Miyauchi S."/>
            <person name="Morin E."/>
            <person name="Kuo A."/>
            <person name="Drula E."/>
            <person name="Varga T."/>
            <person name="Kohler A."/>
            <person name="Feng B."/>
            <person name="Cao Y."/>
            <person name="Lipzen A."/>
            <person name="Daum C."/>
            <person name="Hundley H."/>
            <person name="Pangilinan J."/>
            <person name="Johnson J."/>
            <person name="Barry K."/>
            <person name="LaButti K."/>
            <person name="Ng V."/>
            <person name="Ahrendt S."/>
            <person name="Min B."/>
            <person name="Choi I.G."/>
            <person name="Park H."/>
            <person name="Plett J.M."/>
            <person name="Magnuson J."/>
            <person name="Spatafora J.W."/>
            <person name="Nagy L.G."/>
            <person name="Henrissat B."/>
            <person name="Grigoriev I.V."/>
            <person name="Yang Z.L."/>
            <person name="Xu J."/>
            <person name="Martin F.M."/>
        </authorList>
    </citation>
    <scope>NUCLEOTIDE SEQUENCE</scope>
    <source>
        <strain evidence="1">KUC20120723A-06</strain>
    </source>
</reference>
<name>A0ACB8AXM8_9AGAM</name>
<evidence type="ECO:0000313" key="1">
    <source>
        <dbReference type="EMBL" id="KAH7918160.1"/>
    </source>
</evidence>
<evidence type="ECO:0000313" key="2">
    <source>
        <dbReference type="Proteomes" id="UP000790709"/>
    </source>
</evidence>
<dbReference type="EMBL" id="MU266840">
    <property type="protein sequence ID" value="KAH7918160.1"/>
    <property type="molecule type" value="Genomic_DNA"/>
</dbReference>